<dbReference type="GeneID" id="26642425"/>
<sequence>MAMTKVQLITGIVYTEEPVSTLRSHLQGGVKTGTFIGYTDEQKTEKVIVAVHAMEYIFVK</sequence>
<gene>
    <name evidence="1" type="ORF">SHANETTE_82</name>
</gene>
<proteinExistence type="predicted"/>
<accession>S5M522</accession>
<dbReference type="KEGG" id="vg:26642425"/>
<dbReference type="EMBL" id="KC595513">
    <property type="protein sequence ID" value="AGR46976.1"/>
    <property type="molecule type" value="Genomic_DNA"/>
</dbReference>
<protein>
    <submittedName>
        <fullName evidence="1">Uncharacterized protein</fullName>
    </submittedName>
</protein>
<evidence type="ECO:0000313" key="2">
    <source>
        <dbReference type="Proteomes" id="UP000015093"/>
    </source>
</evidence>
<name>S5M522_9CAUD</name>
<reference evidence="1 2" key="1">
    <citation type="journal article" date="2014" name="Genome Announc.">
        <title>Genome Sequences of Three Novel Bacillus cereus Bacteriophages.</title>
        <authorList>
            <person name="Grose J.H."/>
            <person name="Jensen J.D."/>
            <person name="Merrill B.D."/>
            <person name="Fisher J.N."/>
            <person name="Burnett S.H."/>
            <person name="Breakwell D.P."/>
        </authorList>
    </citation>
    <scope>NUCLEOTIDE SEQUENCE [LARGE SCALE GENOMIC DNA]</scope>
</reference>
<dbReference type="Proteomes" id="UP000015093">
    <property type="component" value="Segment"/>
</dbReference>
<keyword evidence="2" id="KW-1185">Reference proteome</keyword>
<organism evidence="1 2">
    <name type="scientific">Bacillus phage Shanette</name>
    <dbReference type="NCBI Taxonomy" id="1296656"/>
    <lineage>
        <taxon>Viruses</taxon>
        <taxon>Duplodnaviria</taxon>
        <taxon>Heunggongvirae</taxon>
        <taxon>Uroviricota</taxon>
        <taxon>Caudoviricetes</taxon>
        <taxon>Herelleviridae</taxon>
        <taxon>Spounavirinae</taxon>
        <taxon>Siminovitchvirus</taxon>
        <taxon>Siminovitchvirus shanette</taxon>
    </lineage>
</organism>
<dbReference type="RefSeq" id="YP_009216077.1">
    <property type="nucleotide sequence ID" value="NC_028983.1"/>
</dbReference>
<evidence type="ECO:0000313" key="1">
    <source>
        <dbReference type="EMBL" id="AGR46976.1"/>
    </source>
</evidence>